<evidence type="ECO:0000256" key="5">
    <source>
        <dbReference type="SAM" id="MobiDB-lite"/>
    </source>
</evidence>
<dbReference type="GO" id="GO:0034993">
    <property type="term" value="C:meiotic nuclear membrane microtubule tethering complex"/>
    <property type="evidence" value="ECO:0007669"/>
    <property type="project" value="TreeGrafter"/>
</dbReference>
<evidence type="ECO:0000256" key="4">
    <source>
        <dbReference type="ARBA" id="ARBA00023136"/>
    </source>
</evidence>
<keyword evidence="3 6" id="KW-1133">Transmembrane helix</keyword>
<proteinExistence type="predicted"/>
<comment type="subcellular location">
    <subcellularLocation>
        <location evidence="1">Membrane</location>
    </subcellularLocation>
</comment>
<evidence type="ECO:0000313" key="8">
    <source>
        <dbReference type="EMBL" id="OAF56378.1"/>
    </source>
</evidence>
<evidence type="ECO:0000256" key="2">
    <source>
        <dbReference type="ARBA" id="ARBA00022692"/>
    </source>
</evidence>
<dbReference type="PANTHER" id="PTHR12911">
    <property type="entry name" value="SAD1/UNC-84-LIKE PROTEIN-RELATED"/>
    <property type="match status" value="1"/>
</dbReference>
<accession>A0A177A2I8</accession>
<dbReference type="VEuPathDB" id="FungiDB:GMDG_03886"/>
<feature type="compositionally biased region" description="Low complexity" evidence="5">
    <location>
        <begin position="130"/>
        <end position="142"/>
    </location>
</feature>
<feature type="compositionally biased region" description="Low complexity" evidence="5">
    <location>
        <begin position="10"/>
        <end position="35"/>
    </location>
</feature>
<evidence type="ECO:0000256" key="6">
    <source>
        <dbReference type="SAM" id="Phobius"/>
    </source>
</evidence>
<dbReference type="EMBL" id="KV441404">
    <property type="protein sequence ID" value="OAF56378.1"/>
    <property type="molecule type" value="Genomic_DNA"/>
</dbReference>
<feature type="region of interest" description="Disordered" evidence="5">
    <location>
        <begin position="1"/>
        <end position="62"/>
    </location>
</feature>
<feature type="region of interest" description="Disordered" evidence="5">
    <location>
        <begin position="91"/>
        <end position="174"/>
    </location>
</feature>
<name>A0A177A2I8_9PEZI</name>
<dbReference type="Pfam" id="PF07738">
    <property type="entry name" value="Sad1_UNC"/>
    <property type="match status" value="1"/>
</dbReference>
<dbReference type="eggNOG" id="ENOG502SU65">
    <property type="taxonomic scope" value="Eukaryota"/>
</dbReference>
<dbReference type="PANTHER" id="PTHR12911:SF8">
    <property type="entry name" value="KLAROID PROTEIN-RELATED"/>
    <property type="match status" value="1"/>
</dbReference>
<dbReference type="Gene3D" id="2.60.120.260">
    <property type="entry name" value="Galactose-binding domain-like"/>
    <property type="match status" value="1"/>
</dbReference>
<feature type="transmembrane region" description="Helical" evidence="6">
    <location>
        <begin position="213"/>
        <end position="233"/>
    </location>
</feature>
<feature type="domain" description="SUN" evidence="7">
    <location>
        <begin position="478"/>
        <end position="677"/>
    </location>
</feature>
<dbReference type="GeneID" id="36289761"/>
<sequence length="679" mass="72290">MSTYRPSTRASSAAASITGGPRAAATPATPTVPRGGRSKRGPSTIASELGPQVIATKESTSYGSSAAVVPMALDRVEEVDLRGALTGIVAPTTVGTPAGQRATTGSVPPTGASTSFGQESSLAGNGTFTGAPVVAPPGLAAGRSRRGKTVAPPVEEPALPRRTPTPPPPAVEELPAAVPPAASRPAPIALAASSATDLVVRARGFVVSAYTNATVRLILVALLSAIMAMIFLGTSESSAGRATRMYAQGASATLAQYIPHGVAHPLNYFNEADMLDVQRRLRRAELSISKLQLDVAKNAELTRALEKRLPDFLVVSKVRGKVQIPADFWRALKTTILADKDVRPFKPGKPENSAPVTVTPDWDDFLRTNEARLKDLVASDVQLARADVLAHLQTALASTSTEYTSALSKATQAVKSELSAQIAELPASVSAADIDAHAERAMQRVFLSSKIEALINAKLAESSTSSLSRVNYFSPSTGAVVNPILTSATYSPRGALAPRNLITGILKLFSYPLPKIGTPVEALTKWDEHGDCWCGAPDDSGVQLGVLTPHKFSPEEFVIEHVLRSATLNPGATPRHFELFAHIPLKHQDYIAEVSAGLFPHAPEEKDLNYSWVRIGRGTYDTGGETVQVFPVQLELSRYGLSSKEFVVRFRDNWGTKDEEDVGPTCIYRVRLHGFMEQF</sequence>
<gene>
    <name evidence="8" type="primary">MDV1_2</name>
    <name evidence="8" type="ORF">VC83_06705</name>
</gene>
<protein>
    <submittedName>
        <fullName evidence="8">Mitochondrial fission protein</fullName>
    </submittedName>
</protein>
<keyword evidence="2 6" id="KW-0812">Transmembrane</keyword>
<dbReference type="PROSITE" id="PS51469">
    <property type="entry name" value="SUN"/>
    <property type="match status" value="1"/>
</dbReference>
<dbReference type="AlphaFoldDB" id="A0A177A2I8"/>
<reference evidence="8" key="1">
    <citation type="submission" date="2016-03" db="EMBL/GenBank/DDBJ databases">
        <title>Updated assembly of Pseudogymnoascus destructans, the fungus causing white-nose syndrome of bats.</title>
        <authorList>
            <person name="Palmer J.M."/>
            <person name="Drees K.P."/>
            <person name="Foster J.T."/>
            <person name="Lindner D.L."/>
        </authorList>
    </citation>
    <scope>NUCLEOTIDE SEQUENCE [LARGE SCALE GENOMIC DNA]</scope>
    <source>
        <strain evidence="8">20631-21</strain>
    </source>
</reference>
<dbReference type="Proteomes" id="UP000077154">
    <property type="component" value="Unassembled WGS sequence"/>
</dbReference>
<dbReference type="InterPro" id="IPR045119">
    <property type="entry name" value="SUN1-5"/>
</dbReference>
<dbReference type="OrthoDB" id="342281at2759"/>
<dbReference type="InterPro" id="IPR012919">
    <property type="entry name" value="SUN_dom"/>
</dbReference>
<dbReference type="GO" id="GO:0043495">
    <property type="term" value="F:protein-membrane adaptor activity"/>
    <property type="evidence" value="ECO:0007669"/>
    <property type="project" value="TreeGrafter"/>
</dbReference>
<feature type="compositionally biased region" description="Polar residues" evidence="5">
    <location>
        <begin position="101"/>
        <end position="128"/>
    </location>
</feature>
<evidence type="ECO:0000256" key="3">
    <source>
        <dbReference type="ARBA" id="ARBA00022989"/>
    </source>
</evidence>
<dbReference type="RefSeq" id="XP_024321674.1">
    <property type="nucleotide sequence ID" value="XM_024470295.1"/>
</dbReference>
<evidence type="ECO:0000259" key="7">
    <source>
        <dbReference type="PROSITE" id="PS51469"/>
    </source>
</evidence>
<organism evidence="8">
    <name type="scientific">Pseudogymnoascus destructans</name>
    <dbReference type="NCBI Taxonomy" id="655981"/>
    <lineage>
        <taxon>Eukaryota</taxon>
        <taxon>Fungi</taxon>
        <taxon>Dikarya</taxon>
        <taxon>Ascomycota</taxon>
        <taxon>Pezizomycotina</taxon>
        <taxon>Leotiomycetes</taxon>
        <taxon>Thelebolales</taxon>
        <taxon>Thelebolaceae</taxon>
        <taxon>Pseudogymnoascus</taxon>
    </lineage>
</organism>
<evidence type="ECO:0000256" key="1">
    <source>
        <dbReference type="ARBA" id="ARBA00004370"/>
    </source>
</evidence>
<keyword evidence="4 6" id="KW-0472">Membrane</keyword>